<name>A0A6A5UH50_9PLEO</name>
<sequence length="216" mass="24762">MLRVVRDLQDHSVSQHPWLLQKWLEYLHVICLEQFDANSRLELSLAALRQDGNITFYYKGIKRMFLEEGVVTPPYIVTGNKMRFSTDDGQERKSFEWLNEFLYLFLAIFADPKIGALLFKEPPSTLFNLVYQAHRRSTLIKAFRKQGLLMLGRDKTKEHWIAGQKSAGTKRTRGMSLDELDRLIVTFTQEQGATTKGGGIRAEAVLVASATPSRRP</sequence>
<dbReference type="EMBL" id="ML976807">
    <property type="protein sequence ID" value="KAF1964088.1"/>
    <property type="molecule type" value="Genomic_DNA"/>
</dbReference>
<keyword evidence="2" id="KW-1185">Reference proteome</keyword>
<gene>
    <name evidence="1" type="ORF">BU23DRAFT_585749</name>
</gene>
<organism evidence="1 2">
    <name type="scientific">Bimuria novae-zelandiae CBS 107.79</name>
    <dbReference type="NCBI Taxonomy" id="1447943"/>
    <lineage>
        <taxon>Eukaryota</taxon>
        <taxon>Fungi</taxon>
        <taxon>Dikarya</taxon>
        <taxon>Ascomycota</taxon>
        <taxon>Pezizomycotina</taxon>
        <taxon>Dothideomycetes</taxon>
        <taxon>Pleosporomycetidae</taxon>
        <taxon>Pleosporales</taxon>
        <taxon>Massarineae</taxon>
        <taxon>Didymosphaeriaceae</taxon>
        <taxon>Bimuria</taxon>
    </lineage>
</organism>
<proteinExistence type="predicted"/>
<evidence type="ECO:0000313" key="1">
    <source>
        <dbReference type="EMBL" id="KAF1964088.1"/>
    </source>
</evidence>
<dbReference type="Proteomes" id="UP000800036">
    <property type="component" value="Unassembled WGS sequence"/>
</dbReference>
<dbReference type="AlphaFoldDB" id="A0A6A5UH50"/>
<accession>A0A6A5UH50</accession>
<dbReference type="OrthoDB" id="3439421at2759"/>
<reference evidence="1" key="1">
    <citation type="journal article" date="2020" name="Stud. Mycol.">
        <title>101 Dothideomycetes genomes: a test case for predicting lifestyles and emergence of pathogens.</title>
        <authorList>
            <person name="Haridas S."/>
            <person name="Albert R."/>
            <person name="Binder M."/>
            <person name="Bloem J."/>
            <person name="Labutti K."/>
            <person name="Salamov A."/>
            <person name="Andreopoulos B."/>
            <person name="Baker S."/>
            <person name="Barry K."/>
            <person name="Bills G."/>
            <person name="Bluhm B."/>
            <person name="Cannon C."/>
            <person name="Castanera R."/>
            <person name="Culley D."/>
            <person name="Daum C."/>
            <person name="Ezra D."/>
            <person name="Gonzalez J."/>
            <person name="Henrissat B."/>
            <person name="Kuo A."/>
            <person name="Liang C."/>
            <person name="Lipzen A."/>
            <person name="Lutzoni F."/>
            <person name="Magnuson J."/>
            <person name="Mondo S."/>
            <person name="Nolan M."/>
            <person name="Ohm R."/>
            <person name="Pangilinan J."/>
            <person name="Park H.-J."/>
            <person name="Ramirez L."/>
            <person name="Alfaro M."/>
            <person name="Sun H."/>
            <person name="Tritt A."/>
            <person name="Yoshinaga Y."/>
            <person name="Zwiers L.-H."/>
            <person name="Turgeon B."/>
            <person name="Goodwin S."/>
            <person name="Spatafora J."/>
            <person name="Crous P."/>
            <person name="Grigoriev I."/>
        </authorList>
    </citation>
    <scope>NUCLEOTIDE SEQUENCE</scope>
    <source>
        <strain evidence="1">CBS 107.79</strain>
    </source>
</reference>
<evidence type="ECO:0000313" key="2">
    <source>
        <dbReference type="Proteomes" id="UP000800036"/>
    </source>
</evidence>
<protein>
    <submittedName>
        <fullName evidence="1">Uncharacterized protein</fullName>
    </submittedName>
</protein>